<evidence type="ECO:0000256" key="8">
    <source>
        <dbReference type="ARBA" id="ARBA00022840"/>
    </source>
</evidence>
<reference evidence="15 16" key="1">
    <citation type="submission" date="2007-01" db="EMBL/GenBank/DDBJ databases">
        <title>Complete sequence of Psychromonas ingrahamii 37.</title>
        <authorList>
            <consortium name="US DOE Joint Genome Institute"/>
            <person name="Copeland A."/>
            <person name="Lucas S."/>
            <person name="Lapidus A."/>
            <person name="Barry K."/>
            <person name="Detter J.C."/>
            <person name="Glavina del Rio T."/>
            <person name="Hammon N."/>
            <person name="Israni S."/>
            <person name="Dalin E."/>
            <person name="Tice H."/>
            <person name="Pitluck S."/>
            <person name="Thompson L.S."/>
            <person name="Brettin T."/>
            <person name="Bruce D."/>
            <person name="Han C."/>
            <person name="Tapia R."/>
            <person name="Schmutz J."/>
            <person name="Larimer F."/>
            <person name="Land M."/>
            <person name="Hauser L."/>
            <person name="Kyrpides N."/>
            <person name="Ivanova N."/>
            <person name="Staley J."/>
            <person name="Richardson P."/>
        </authorList>
    </citation>
    <scope>NUCLEOTIDE SEQUENCE [LARGE SCALE GENOMIC DNA]</scope>
    <source>
        <strain evidence="15 16">37</strain>
    </source>
</reference>
<keyword evidence="9 12" id="KW-0238">DNA-binding</keyword>
<keyword evidence="2 12" id="KW-0235">DNA replication</keyword>
<comment type="similarity">
    <text evidence="12">Belongs to the helicase family. PriA subfamily.</text>
</comment>
<keyword evidence="3 12" id="KW-0479">Metal-binding</keyword>
<dbReference type="InterPro" id="IPR014001">
    <property type="entry name" value="Helicase_ATP-bd"/>
</dbReference>
<comment type="subunit">
    <text evidence="12">Component of the replication restart primosome.</text>
</comment>
<dbReference type="InterPro" id="IPR041222">
    <property type="entry name" value="PriA_3primeBD"/>
</dbReference>
<dbReference type="PROSITE" id="PS51192">
    <property type="entry name" value="HELICASE_ATP_BIND_1"/>
    <property type="match status" value="1"/>
</dbReference>
<evidence type="ECO:0000256" key="11">
    <source>
        <dbReference type="ARBA" id="ARBA00048988"/>
    </source>
</evidence>
<comment type="catalytic activity">
    <reaction evidence="11 12">
        <text>ATP + H2O = ADP + phosphate + H(+)</text>
        <dbReference type="Rhea" id="RHEA:13065"/>
        <dbReference type="ChEBI" id="CHEBI:15377"/>
        <dbReference type="ChEBI" id="CHEBI:15378"/>
        <dbReference type="ChEBI" id="CHEBI:30616"/>
        <dbReference type="ChEBI" id="CHEBI:43474"/>
        <dbReference type="ChEBI" id="CHEBI:456216"/>
        <dbReference type="EC" id="5.6.2.4"/>
    </reaction>
</comment>
<feature type="binding site" evidence="12">
    <location>
        <position position="496"/>
    </location>
    <ligand>
        <name>Zn(2+)</name>
        <dbReference type="ChEBI" id="CHEBI:29105"/>
        <label>1</label>
    </ligand>
</feature>
<dbReference type="Pfam" id="PF00270">
    <property type="entry name" value="DEAD"/>
    <property type="match status" value="1"/>
</dbReference>
<dbReference type="CDD" id="cd18804">
    <property type="entry name" value="SF2_C_priA"/>
    <property type="match status" value="1"/>
</dbReference>
<keyword evidence="5 12" id="KW-0378">Hydrolase</keyword>
<dbReference type="Gene3D" id="3.40.1440.60">
    <property type="entry name" value="PriA, 3(prime) DNA-binding domain"/>
    <property type="match status" value="1"/>
</dbReference>
<dbReference type="Pfam" id="PF00271">
    <property type="entry name" value="Helicase_C"/>
    <property type="match status" value="1"/>
</dbReference>
<evidence type="ECO:0000259" key="14">
    <source>
        <dbReference type="PROSITE" id="PS51194"/>
    </source>
</evidence>
<dbReference type="GO" id="GO:1990077">
    <property type="term" value="C:primosome complex"/>
    <property type="evidence" value="ECO:0007669"/>
    <property type="project" value="UniProtKB-UniRule"/>
</dbReference>
<feature type="binding site" evidence="12">
    <location>
        <position position="483"/>
    </location>
    <ligand>
        <name>Zn(2+)</name>
        <dbReference type="ChEBI" id="CHEBI:29105"/>
        <label>2</label>
    </ligand>
</feature>
<evidence type="ECO:0000256" key="3">
    <source>
        <dbReference type="ARBA" id="ARBA00022723"/>
    </source>
</evidence>
<dbReference type="SUPFAM" id="SSF52540">
    <property type="entry name" value="P-loop containing nucleoside triphosphate hydrolases"/>
    <property type="match status" value="2"/>
</dbReference>
<dbReference type="NCBIfam" id="NF004065">
    <property type="entry name" value="PRK05580.1-1"/>
    <property type="match status" value="1"/>
</dbReference>
<sequence length="753" mass="84966">MSFYLHYIECMTQPIICRIALAIPLHKQFDYLLPDYLLKTEPNNLVGCRVRVPFGGKRQLIGVICEVNPKCDYAIDKLKKITQLIDQTPLLDKNIWSLLRWAAFYYQYAFGDVFQQALPSSLRQGKEAIFKGYEHWQLTANPFNLNDFKRAQKQQSALQILSESSLSNQQLSAQGISRPTLKALQEKGVIESVDKQPVSNLNWLAQFEESAQKPALTVEQAIAISCVNQQLEAFNCFLLEGITGSGKTEVYLNIIKPVLLAGKQALVIVPEIGLTPQTIKRFQARFNVPVYLKHSGLNPREQLDTWLHAKQGSGAIIIGTRSSIFCDFKNLGLIILDEEHDASFKQQDGFRYHARDFAIKRAALQKIPIILGSATPSLETLNNALQGKYQHLHLTERPGNAKPPTNSLINLAGLPLKSGLSPQLIELMKKHLDKNNQVILFLNRRGYAPVLMCHECGWLVKCGRCDAFYTYHKSANYLHCHHCASTLPVPHQCDDCGSTQLNSTGVGTEQLEETLNDLFPDHPTVRIDRDNTRKKESFNQYLTDINSGKYKILLGTQMLAKGHHFPDVTLVALIDVDGALFCNDYRASERLAQLFTQVSGRAGRAEKKGQVVLQTHHPEHSLLQDLINNGYFEFSRNALQERKLAQLPPSTFQALLRAESDNATLAENFLSLCQQILQQICINNNSLDKLLILGPIPASMERRAGKYRFQLLLQSEQRAVITQILHRALHAFDNLPEGRKVRWSIDVDPIDFV</sequence>
<dbReference type="CDD" id="cd17929">
    <property type="entry name" value="DEXHc_priA"/>
    <property type="match status" value="1"/>
</dbReference>
<keyword evidence="7 12" id="KW-0862">Zinc</keyword>
<organism evidence="15 16">
    <name type="scientific">Psychromonas ingrahamii (strain DSM 17664 / CCUG 51855 / 37)</name>
    <dbReference type="NCBI Taxonomy" id="357804"/>
    <lineage>
        <taxon>Bacteria</taxon>
        <taxon>Pseudomonadati</taxon>
        <taxon>Pseudomonadota</taxon>
        <taxon>Gammaproteobacteria</taxon>
        <taxon>Alteromonadales</taxon>
        <taxon>Psychromonadaceae</taxon>
        <taxon>Psychromonas</taxon>
    </lineage>
</organism>
<dbReference type="PROSITE" id="PS51194">
    <property type="entry name" value="HELICASE_CTER"/>
    <property type="match status" value="1"/>
</dbReference>
<dbReference type="GO" id="GO:0005524">
    <property type="term" value="F:ATP binding"/>
    <property type="evidence" value="ECO:0007669"/>
    <property type="project" value="UniProtKB-UniRule"/>
</dbReference>
<feature type="binding site" evidence="12">
    <location>
        <position position="493"/>
    </location>
    <ligand>
        <name>Zn(2+)</name>
        <dbReference type="ChEBI" id="CHEBI:29105"/>
        <label>1</label>
    </ligand>
</feature>
<proteinExistence type="inferred from homology"/>
<dbReference type="InterPro" id="IPR027417">
    <property type="entry name" value="P-loop_NTPase"/>
</dbReference>
<keyword evidence="4 12" id="KW-0547">Nucleotide-binding</keyword>
<dbReference type="HAMAP" id="MF_00983">
    <property type="entry name" value="PriA"/>
    <property type="match status" value="1"/>
</dbReference>
<keyword evidence="16" id="KW-1185">Reference proteome</keyword>
<dbReference type="GO" id="GO:0006269">
    <property type="term" value="P:DNA replication, synthesis of primer"/>
    <property type="evidence" value="ECO:0007669"/>
    <property type="project" value="UniProtKB-KW"/>
</dbReference>
<dbReference type="FunFam" id="3.40.1440.60:FF:000001">
    <property type="entry name" value="Primosomal protein N"/>
    <property type="match status" value="1"/>
</dbReference>
<dbReference type="FunFam" id="3.40.50.300:FF:000489">
    <property type="entry name" value="Primosome assembly protein PriA"/>
    <property type="match status" value="1"/>
</dbReference>
<dbReference type="GO" id="GO:0008270">
    <property type="term" value="F:zinc ion binding"/>
    <property type="evidence" value="ECO:0007669"/>
    <property type="project" value="UniProtKB-UniRule"/>
</dbReference>
<dbReference type="HOGENOM" id="CLU_013353_3_1_6"/>
<feature type="domain" description="Helicase C-terminal" evidence="14">
    <location>
        <begin position="423"/>
        <end position="650"/>
    </location>
</feature>
<evidence type="ECO:0000259" key="13">
    <source>
        <dbReference type="PROSITE" id="PS51192"/>
    </source>
</evidence>
<dbReference type="GO" id="GO:0006270">
    <property type="term" value="P:DNA replication initiation"/>
    <property type="evidence" value="ECO:0007669"/>
    <property type="project" value="TreeGrafter"/>
</dbReference>
<evidence type="ECO:0000313" key="16">
    <source>
        <dbReference type="Proteomes" id="UP000000639"/>
    </source>
</evidence>
<dbReference type="InterPro" id="IPR005259">
    <property type="entry name" value="PriA"/>
</dbReference>
<dbReference type="Pfam" id="PF17764">
    <property type="entry name" value="PriA_3primeBD"/>
    <property type="match status" value="1"/>
</dbReference>
<dbReference type="SMART" id="SM00490">
    <property type="entry name" value="HELICc"/>
    <property type="match status" value="1"/>
</dbReference>
<evidence type="ECO:0000256" key="1">
    <source>
        <dbReference type="ARBA" id="ARBA00022515"/>
    </source>
</evidence>
<keyword evidence="8 12" id="KW-0067">ATP-binding</keyword>
<dbReference type="NCBIfam" id="NF004067">
    <property type="entry name" value="PRK05580.1-4"/>
    <property type="match status" value="1"/>
</dbReference>
<evidence type="ECO:0000256" key="2">
    <source>
        <dbReference type="ARBA" id="ARBA00022705"/>
    </source>
</evidence>
<dbReference type="EMBL" id="CP000510">
    <property type="protein sequence ID" value="ABM04574.1"/>
    <property type="molecule type" value="Genomic_DNA"/>
</dbReference>
<dbReference type="Pfam" id="PF18319">
    <property type="entry name" value="Zn_ribbon_PriA"/>
    <property type="match status" value="1"/>
</dbReference>
<dbReference type="GO" id="GO:0003677">
    <property type="term" value="F:DNA binding"/>
    <property type="evidence" value="ECO:0007669"/>
    <property type="project" value="UniProtKB-UniRule"/>
</dbReference>
<dbReference type="GO" id="GO:0043138">
    <property type="term" value="F:3'-5' DNA helicase activity"/>
    <property type="evidence" value="ECO:0007669"/>
    <property type="project" value="UniProtKB-EC"/>
</dbReference>
<dbReference type="EC" id="5.6.2.4" evidence="12"/>
<dbReference type="Proteomes" id="UP000000639">
    <property type="component" value="Chromosome"/>
</dbReference>
<dbReference type="InterPro" id="IPR041236">
    <property type="entry name" value="PriA_C"/>
</dbReference>
<dbReference type="STRING" id="357804.Ping_2869"/>
<gene>
    <name evidence="12" type="primary">priA</name>
    <name evidence="15" type="ordered locus">Ping_2869</name>
</gene>
<keyword evidence="1 12" id="KW-0639">Primosome</keyword>
<dbReference type="eggNOG" id="COG1198">
    <property type="taxonomic scope" value="Bacteria"/>
</dbReference>
<name>A1SYK9_PSYIN</name>
<accession>A1SYK9</accession>
<feature type="binding site" evidence="12">
    <location>
        <position position="480"/>
    </location>
    <ligand>
        <name>Zn(2+)</name>
        <dbReference type="ChEBI" id="CHEBI:29105"/>
        <label>2</label>
    </ligand>
</feature>
<evidence type="ECO:0000256" key="6">
    <source>
        <dbReference type="ARBA" id="ARBA00022806"/>
    </source>
</evidence>
<dbReference type="Gene3D" id="3.40.50.300">
    <property type="entry name" value="P-loop containing nucleotide triphosphate hydrolases"/>
    <property type="match status" value="2"/>
</dbReference>
<dbReference type="AlphaFoldDB" id="A1SYK9"/>
<evidence type="ECO:0000313" key="15">
    <source>
        <dbReference type="EMBL" id="ABM04574.1"/>
    </source>
</evidence>
<evidence type="ECO:0000256" key="10">
    <source>
        <dbReference type="ARBA" id="ARBA00023235"/>
    </source>
</evidence>
<comment type="cofactor">
    <cofactor evidence="12">
        <name>Zn(2+)</name>
        <dbReference type="ChEBI" id="CHEBI:29105"/>
    </cofactor>
    <text evidence="12">Binds 2 zinc ions per subunit.</text>
</comment>
<comment type="function">
    <text evidence="12">Initiates the restart of stalled replication forks, which reloads the replicative helicase on sites other than the origin of replication. Recognizes and binds to abandoned replication forks and remodels them to uncover a helicase loading site. Promotes assembly of the primosome at these replication forks.</text>
</comment>
<dbReference type="GO" id="GO:0006310">
    <property type="term" value="P:DNA recombination"/>
    <property type="evidence" value="ECO:0007669"/>
    <property type="project" value="InterPro"/>
</dbReference>
<dbReference type="GO" id="GO:0016887">
    <property type="term" value="F:ATP hydrolysis activity"/>
    <property type="evidence" value="ECO:0007669"/>
    <property type="project" value="RHEA"/>
</dbReference>
<dbReference type="SMART" id="SM00487">
    <property type="entry name" value="DEXDc"/>
    <property type="match status" value="1"/>
</dbReference>
<dbReference type="KEGG" id="pin:Ping_2869"/>
<keyword evidence="6 12" id="KW-0347">Helicase</keyword>
<evidence type="ECO:0000256" key="5">
    <source>
        <dbReference type="ARBA" id="ARBA00022801"/>
    </source>
</evidence>
<dbReference type="PANTHER" id="PTHR30580">
    <property type="entry name" value="PRIMOSOMAL PROTEIN N"/>
    <property type="match status" value="1"/>
</dbReference>
<dbReference type="GO" id="GO:0006302">
    <property type="term" value="P:double-strand break repair"/>
    <property type="evidence" value="ECO:0007669"/>
    <property type="project" value="InterPro"/>
</dbReference>
<comment type="catalytic activity">
    <reaction evidence="12">
        <text>Couples ATP hydrolysis with the unwinding of duplex DNA by translocating in the 3'-5' direction.</text>
        <dbReference type="EC" id="5.6.2.4"/>
    </reaction>
</comment>
<dbReference type="InterPro" id="IPR011545">
    <property type="entry name" value="DEAD/DEAH_box_helicase_dom"/>
</dbReference>
<feature type="binding site" evidence="12">
    <location>
        <position position="462"/>
    </location>
    <ligand>
        <name>Zn(2+)</name>
        <dbReference type="ChEBI" id="CHEBI:29105"/>
        <label>2</label>
    </ligand>
</feature>
<feature type="binding site" evidence="12">
    <location>
        <position position="453"/>
    </location>
    <ligand>
        <name>Zn(2+)</name>
        <dbReference type="ChEBI" id="CHEBI:29105"/>
        <label>1</label>
    </ligand>
</feature>
<evidence type="ECO:0000256" key="12">
    <source>
        <dbReference type="HAMAP-Rule" id="MF_00983"/>
    </source>
</evidence>
<dbReference type="InterPro" id="IPR042115">
    <property type="entry name" value="PriA_3primeBD_sf"/>
</dbReference>
<feature type="binding site" evidence="12">
    <location>
        <position position="456"/>
    </location>
    <ligand>
        <name>Zn(2+)</name>
        <dbReference type="ChEBI" id="CHEBI:29105"/>
        <label>1</label>
    </ligand>
</feature>
<protein>
    <recommendedName>
        <fullName evidence="12">Replication restart protein PriA</fullName>
    </recommendedName>
    <alternativeName>
        <fullName evidence="12">ATP-dependent DNA helicase PriA</fullName>
        <ecNumber evidence="12">5.6.2.4</ecNumber>
    </alternativeName>
    <alternativeName>
        <fullName evidence="12">DNA 3'-5' helicase PriA</fullName>
    </alternativeName>
</protein>
<dbReference type="PANTHER" id="PTHR30580:SF0">
    <property type="entry name" value="PRIMOSOMAL PROTEIN N"/>
    <property type="match status" value="1"/>
</dbReference>
<evidence type="ECO:0000256" key="9">
    <source>
        <dbReference type="ARBA" id="ARBA00023125"/>
    </source>
</evidence>
<keyword evidence="10 12" id="KW-0413">Isomerase</keyword>
<feature type="binding site" evidence="12">
    <location>
        <position position="465"/>
    </location>
    <ligand>
        <name>Zn(2+)</name>
        <dbReference type="ChEBI" id="CHEBI:29105"/>
        <label>2</label>
    </ligand>
</feature>
<dbReference type="InterPro" id="IPR001650">
    <property type="entry name" value="Helicase_C-like"/>
</dbReference>
<feature type="domain" description="Helicase ATP-binding" evidence="13">
    <location>
        <begin position="228"/>
        <end position="394"/>
    </location>
</feature>
<dbReference type="InterPro" id="IPR040498">
    <property type="entry name" value="PriA_CRR"/>
</dbReference>
<dbReference type="NCBIfam" id="TIGR00595">
    <property type="entry name" value="priA"/>
    <property type="match status" value="1"/>
</dbReference>
<dbReference type="Pfam" id="PF18074">
    <property type="entry name" value="PriA_C"/>
    <property type="match status" value="1"/>
</dbReference>
<evidence type="ECO:0000256" key="7">
    <source>
        <dbReference type="ARBA" id="ARBA00022833"/>
    </source>
</evidence>
<evidence type="ECO:0000256" key="4">
    <source>
        <dbReference type="ARBA" id="ARBA00022741"/>
    </source>
</evidence>